<evidence type="ECO:0000256" key="3">
    <source>
        <dbReference type="ARBA" id="ARBA00022598"/>
    </source>
</evidence>
<dbReference type="NCBIfam" id="TIGR02432">
    <property type="entry name" value="lysidine_TilS_N"/>
    <property type="match status" value="1"/>
</dbReference>
<keyword evidence="4 8" id="KW-0819">tRNA processing</keyword>
<name>A0ABM5LS18_THEM3</name>
<dbReference type="HAMAP" id="MF_01161">
    <property type="entry name" value="tRNA_Ile_lys_synt"/>
    <property type="match status" value="1"/>
</dbReference>
<comment type="function">
    <text evidence="8">Ligates lysine onto the cytidine present at position 34 of the AUA codon-specific tRNA(Ile) that contains the anticodon CAU, in an ATP-dependent manner. Cytidine is converted to lysidine, thus changing the amino acid specificity of the tRNA from methionine to isoleucine.</text>
</comment>
<dbReference type="InterPro" id="IPR014729">
    <property type="entry name" value="Rossmann-like_a/b/a_fold"/>
</dbReference>
<dbReference type="InterPro" id="IPR012796">
    <property type="entry name" value="Lysidine-tRNA-synth_C"/>
</dbReference>
<dbReference type="Pfam" id="PF01171">
    <property type="entry name" value="ATP_bind_3"/>
    <property type="match status" value="1"/>
</dbReference>
<sequence length="464" mass="54080">MIDKVISTIKRYKMIKENDKIVMGVSGGPDSLCMLDILYNLKDLFNLKLYVVHVNHMIRGEEARRDAQFVENICCKLKLPFFLFEKDVKKIAKEMGYSEEEAGRYVRYQAFEEVLKEVKGNKIAVAHNKNDVVETVFLNLIRGAGMTGLIGIKPVNGNIIRPLIEIERKEIEIYLKEKGLKPALDFTNYEDLYKRNKVRLKLIPFINETFEVDIIKNIYRMAKIILEENDYLEKECEKIFNEVCYFNQEEIFADIEKLRVQHPAIQRRLVRLMYQKLKGDIYGLEYIHVEDVLSLLDKPTSSKIDLPFEIEALKSYNNLIMRKVKQKEVKTFWAKLNIPGITNIDGIGQFKTTVLGIEEVKKLDIGKYTKFFDYDKIQKDVVIRNRQAGDVFSPLNMGGSKKLKEFFVDEKIPREIRNSIPLLAIGNEIVWVVGYRMSDKFKVDKNTKKVLVIEYTKEENKKGG</sequence>
<comment type="subcellular location">
    <subcellularLocation>
        <location evidence="1 8">Cytoplasm</location>
    </subcellularLocation>
</comment>
<keyword evidence="3 8" id="KW-0436">Ligase</keyword>
<dbReference type="InterPro" id="IPR012795">
    <property type="entry name" value="tRNA_Ile_lys_synt_N"/>
</dbReference>
<accession>A0ABM5LS18</accession>
<evidence type="ECO:0000256" key="4">
    <source>
        <dbReference type="ARBA" id="ARBA00022694"/>
    </source>
</evidence>
<evidence type="ECO:0000313" key="10">
    <source>
        <dbReference type="EMBL" id="ADH61698.1"/>
    </source>
</evidence>
<proteinExistence type="inferred from homology"/>
<dbReference type="InterPro" id="IPR011063">
    <property type="entry name" value="TilS/TtcA_N"/>
</dbReference>
<dbReference type="CDD" id="cd01992">
    <property type="entry name" value="TilS_N"/>
    <property type="match status" value="1"/>
</dbReference>
<dbReference type="EC" id="6.3.4.19" evidence="8"/>
<dbReference type="SUPFAM" id="SSF82829">
    <property type="entry name" value="MesJ substrate recognition domain-like"/>
    <property type="match status" value="1"/>
</dbReference>
<dbReference type="RefSeq" id="WP_013150864.1">
    <property type="nucleotide sequence ID" value="NC_014209.1"/>
</dbReference>
<evidence type="ECO:0000256" key="2">
    <source>
        <dbReference type="ARBA" id="ARBA00022490"/>
    </source>
</evidence>
<dbReference type="Proteomes" id="UP000002064">
    <property type="component" value="Chromosome"/>
</dbReference>
<evidence type="ECO:0000256" key="8">
    <source>
        <dbReference type="HAMAP-Rule" id="MF_01161"/>
    </source>
</evidence>
<dbReference type="PANTHER" id="PTHR43033">
    <property type="entry name" value="TRNA(ILE)-LYSIDINE SYNTHASE-RELATED"/>
    <property type="match status" value="1"/>
</dbReference>
<dbReference type="InterPro" id="IPR012094">
    <property type="entry name" value="tRNA_Ile_lys_synt"/>
</dbReference>
<evidence type="ECO:0000256" key="1">
    <source>
        <dbReference type="ARBA" id="ARBA00004496"/>
    </source>
</evidence>
<evidence type="ECO:0000256" key="6">
    <source>
        <dbReference type="ARBA" id="ARBA00022840"/>
    </source>
</evidence>
<dbReference type="NCBIfam" id="TIGR02433">
    <property type="entry name" value="lysidine_TilS_C"/>
    <property type="match status" value="1"/>
</dbReference>
<keyword evidence="6 8" id="KW-0067">ATP-binding</keyword>
<comment type="catalytic activity">
    <reaction evidence="7 8">
        <text>cytidine(34) in tRNA(Ile2) + L-lysine + ATP = lysidine(34) in tRNA(Ile2) + AMP + diphosphate + H(+)</text>
        <dbReference type="Rhea" id="RHEA:43744"/>
        <dbReference type="Rhea" id="RHEA-COMP:10625"/>
        <dbReference type="Rhea" id="RHEA-COMP:10670"/>
        <dbReference type="ChEBI" id="CHEBI:15378"/>
        <dbReference type="ChEBI" id="CHEBI:30616"/>
        <dbReference type="ChEBI" id="CHEBI:32551"/>
        <dbReference type="ChEBI" id="CHEBI:33019"/>
        <dbReference type="ChEBI" id="CHEBI:82748"/>
        <dbReference type="ChEBI" id="CHEBI:83665"/>
        <dbReference type="ChEBI" id="CHEBI:456215"/>
        <dbReference type="EC" id="6.3.4.19"/>
    </reaction>
</comment>
<gene>
    <name evidence="8" type="primary">tilS</name>
    <name evidence="10" type="ordered locus">Tmath_2016</name>
</gene>
<evidence type="ECO:0000256" key="7">
    <source>
        <dbReference type="ARBA" id="ARBA00048539"/>
    </source>
</evidence>
<dbReference type="Gene3D" id="3.50.40.10">
    <property type="entry name" value="Phenylalanyl-trna Synthetase, Chain B, domain 3"/>
    <property type="match status" value="1"/>
</dbReference>
<keyword evidence="11" id="KW-1185">Reference proteome</keyword>
<dbReference type="Pfam" id="PF11734">
    <property type="entry name" value="TilS_C"/>
    <property type="match status" value="1"/>
</dbReference>
<keyword evidence="2 8" id="KW-0963">Cytoplasm</keyword>
<evidence type="ECO:0000313" key="11">
    <source>
        <dbReference type="Proteomes" id="UP000002064"/>
    </source>
</evidence>
<evidence type="ECO:0000256" key="5">
    <source>
        <dbReference type="ARBA" id="ARBA00022741"/>
    </source>
</evidence>
<dbReference type="SUPFAM" id="SSF56037">
    <property type="entry name" value="PheT/TilS domain"/>
    <property type="match status" value="1"/>
</dbReference>
<dbReference type="PANTHER" id="PTHR43033:SF1">
    <property type="entry name" value="TRNA(ILE)-LYSIDINE SYNTHASE-RELATED"/>
    <property type="match status" value="1"/>
</dbReference>
<dbReference type="SUPFAM" id="SSF52402">
    <property type="entry name" value="Adenine nucleotide alpha hydrolases-like"/>
    <property type="match status" value="1"/>
</dbReference>
<dbReference type="EMBL" id="CP002032">
    <property type="protein sequence ID" value="ADH61698.1"/>
    <property type="molecule type" value="Genomic_DNA"/>
</dbReference>
<comment type="domain">
    <text evidence="8">The N-terminal region contains the highly conserved SGGXDS motif, predicted to be a P-loop motif involved in ATP binding.</text>
</comment>
<reference evidence="10 11" key="1">
    <citation type="submission" date="2010-05" db="EMBL/GenBank/DDBJ databases">
        <title>Complete sequence of Thermoanaerobacter mathranii subsp. mathranii mathranii str. A3.</title>
        <authorList>
            <consortium name="US DOE Joint Genome Institute"/>
            <person name="Lucas S."/>
            <person name="Copeland A."/>
            <person name="Lapidus A."/>
            <person name="Cheng J.-F."/>
            <person name="Bruce D."/>
            <person name="Goodwin L."/>
            <person name="Pitluck S."/>
            <person name="Held B."/>
            <person name="Detter J.C."/>
            <person name="Han C."/>
            <person name="Tapia R."/>
            <person name="Land M."/>
            <person name="Hauser L."/>
            <person name="Kyrpides N."/>
            <person name="Mikhailova N."/>
            <person name="Zhou J."/>
            <person name="Hemme C."/>
            <person name="Woyke T."/>
        </authorList>
    </citation>
    <scope>NUCLEOTIDE SEQUENCE [LARGE SCALE GENOMIC DNA]</scope>
    <source>
        <strain evidence="10 11">A3</strain>
    </source>
</reference>
<dbReference type="Gene3D" id="1.20.59.20">
    <property type="match status" value="1"/>
</dbReference>
<comment type="similarity">
    <text evidence="8">Belongs to the tRNA(Ile)-lysidine synthase family.</text>
</comment>
<dbReference type="Gene3D" id="3.40.50.620">
    <property type="entry name" value="HUPs"/>
    <property type="match status" value="1"/>
</dbReference>
<dbReference type="InterPro" id="IPR020825">
    <property type="entry name" value="Phe-tRNA_synthase-like_B3/B4"/>
</dbReference>
<evidence type="ECO:0000259" key="9">
    <source>
        <dbReference type="SMART" id="SM00977"/>
    </source>
</evidence>
<keyword evidence="5 8" id="KW-0547">Nucleotide-binding</keyword>
<feature type="binding site" evidence="8">
    <location>
        <begin position="26"/>
        <end position="31"/>
    </location>
    <ligand>
        <name>ATP</name>
        <dbReference type="ChEBI" id="CHEBI:30616"/>
    </ligand>
</feature>
<organism evidence="10 11">
    <name type="scientific">Thermoanaerobacter mathranii subsp. mathranii (strain DSM 11426 / CCUG 53645 / CIP 108742 / A3)</name>
    <dbReference type="NCBI Taxonomy" id="583358"/>
    <lineage>
        <taxon>Bacteria</taxon>
        <taxon>Bacillati</taxon>
        <taxon>Bacillota</taxon>
        <taxon>Clostridia</taxon>
        <taxon>Thermoanaerobacterales</taxon>
        <taxon>Thermoanaerobacteraceae</taxon>
        <taxon>Thermoanaerobacter</taxon>
    </lineage>
</organism>
<feature type="domain" description="Lysidine-tRNA(Ile) synthetase C-terminal" evidence="9">
    <location>
        <begin position="381"/>
        <end position="453"/>
    </location>
</feature>
<protein>
    <recommendedName>
        <fullName evidence="8">tRNA(Ile)-lysidine synthase</fullName>
        <ecNumber evidence="8">6.3.4.19</ecNumber>
    </recommendedName>
    <alternativeName>
        <fullName evidence="8">tRNA(Ile)-2-lysyl-cytidine synthase</fullName>
    </alternativeName>
    <alternativeName>
        <fullName evidence="8">tRNA(Ile)-lysidine synthetase</fullName>
    </alternativeName>
</protein>
<dbReference type="SMART" id="SM00977">
    <property type="entry name" value="TilS_C"/>
    <property type="match status" value="1"/>
</dbReference>